<reference evidence="10" key="1">
    <citation type="submission" date="2022-11" db="EMBL/GenBank/DDBJ databases">
        <title>Draft genome of Mycoplasma arginini isolated from fly.</title>
        <authorList>
            <person name="Severgnini M."/>
            <person name="Gioia G."/>
            <person name="Cremonesi P."/>
            <person name="Moroni P."/>
            <person name="Addis M.F."/>
            <person name="Castiglioni B."/>
        </authorList>
    </citation>
    <scope>NUCLEOTIDE SEQUENCE</scope>
    <source>
        <strain evidence="10">QMP CG1-1632</strain>
    </source>
</reference>
<dbReference type="GO" id="GO:0006605">
    <property type="term" value="P:protein targeting"/>
    <property type="evidence" value="ECO:0007669"/>
    <property type="project" value="UniProtKB-UniRule"/>
</dbReference>
<organism evidence="10 12">
    <name type="scientific">Mycoplasmopsis arginini</name>
    <name type="common">Mycoplasma arginini</name>
    <dbReference type="NCBI Taxonomy" id="2094"/>
    <lineage>
        <taxon>Bacteria</taxon>
        <taxon>Bacillati</taxon>
        <taxon>Mycoplasmatota</taxon>
        <taxon>Mycoplasmoidales</taxon>
        <taxon>Metamycoplasmataceae</taxon>
        <taxon>Mycoplasmopsis</taxon>
    </lineage>
</organism>
<keyword evidence="8" id="KW-1003">Cell membrane</keyword>
<keyword evidence="4 8" id="KW-0653">Protein transport</keyword>
<dbReference type="GO" id="GO:0009306">
    <property type="term" value="P:protein secretion"/>
    <property type="evidence" value="ECO:0007669"/>
    <property type="project" value="UniProtKB-UniRule"/>
</dbReference>
<evidence type="ECO:0000256" key="7">
    <source>
        <dbReference type="ARBA" id="ARBA00023136"/>
    </source>
</evidence>
<dbReference type="HAMAP" id="MF_00422">
    <property type="entry name" value="SecE"/>
    <property type="match status" value="1"/>
</dbReference>
<keyword evidence="9" id="KW-0175">Coiled coil</keyword>
<protein>
    <recommendedName>
        <fullName evidence="8">Protein translocase subunit SecE</fullName>
    </recommendedName>
</protein>
<reference evidence="11" key="2">
    <citation type="submission" date="2024-01" db="EMBL/GenBank/DDBJ databases">
        <title>Complete genome sequence of Mycoplasma arginini type strain G 230.</title>
        <authorList>
            <person name="Spergser J."/>
        </authorList>
    </citation>
    <scope>NUCLEOTIDE SEQUENCE</scope>
    <source>
        <strain evidence="11">NCTC 10129</strain>
    </source>
</reference>
<evidence type="ECO:0000313" key="11">
    <source>
        <dbReference type="EMBL" id="WVN21768.1"/>
    </source>
</evidence>
<dbReference type="InterPro" id="IPR005807">
    <property type="entry name" value="SecE_bac"/>
</dbReference>
<evidence type="ECO:0000313" key="13">
    <source>
        <dbReference type="Proteomes" id="UP001432074"/>
    </source>
</evidence>
<dbReference type="GO" id="GO:0008320">
    <property type="term" value="F:protein transmembrane transporter activity"/>
    <property type="evidence" value="ECO:0007669"/>
    <property type="project" value="UniProtKB-UniRule"/>
</dbReference>
<dbReference type="Pfam" id="PF00584">
    <property type="entry name" value="SecE"/>
    <property type="match status" value="1"/>
</dbReference>
<proteinExistence type="inferred from homology"/>
<feature type="coiled-coil region" evidence="9">
    <location>
        <begin position="4"/>
        <end position="36"/>
    </location>
</feature>
<dbReference type="GO" id="GO:0043952">
    <property type="term" value="P:protein transport by the Sec complex"/>
    <property type="evidence" value="ECO:0007669"/>
    <property type="project" value="UniProtKB-UniRule"/>
</dbReference>
<dbReference type="EMBL" id="CP143577">
    <property type="protein sequence ID" value="WVN21768.1"/>
    <property type="molecule type" value="Genomic_DNA"/>
</dbReference>
<comment type="subcellular location">
    <subcellularLocation>
        <location evidence="8">Cell membrane</location>
        <topology evidence="8">Single-pass membrane protein</topology>
    </subcellularLocation>
    <subcellularLocation>
        <location evidence="1">Membrane</location>
    </subcellularLocation>
</comment>
<name>A0AA43QX65_MYCAR</name>
<keyword evidence="3 8" id="KW-0812">Transmembrane</keyword>
<keyword evidence="6 8" id="KW-0811">Translocation</keyword>
<feature type="transmembrane region" description="Helical" evidence="8">
    <location>
        <begin position="63"/>
        <end position="92"/>
    </location>
</feature>
<keyword evidence="7 8" id="KW-0472">Membrane</keyword>
<dbReference type="AlphaFoldDB" id="A0AA43QX65"/>
<dbReference type="InterPro" id="IPR038379">
    <property type="entry name" value="SecE_sf"/>
</dbReference>
<dbReference type="Gene3D" id="1.20.5.1030">
    <property type="entry name" value="Preprotein translocase secy subunit"/>
    <property type="match status" value="1"/>
</dbReference>
<keyword evidence="2 8" id="KW-0813">Transport</keyword>
<accession>A0AA43QX65</accession>
<dbReference type="RefSeq" id="WP_051994788.1">
    <property type="nucleotide sequence ID" value="NZ_AP014657.1"/>
</dbReference>
<dbReference type="InterPro" id="IPR001901">
    <property type="entry name" value="Translocase_SecE/Sec61-g"/>
</dbReference>
<dbReference type="GO" id="GO:0065002">
    <property type="term" value="P:intracellular protein transmembrane transport"/>
    <property type="evidence" value="ECO:0007669"/>
    <property type="project" value="UniProtKB-UniRule"/>
</dbReference>
<sequence>MEDKKTLSDQEKKLEKERIKKEKQLLKNRKKEEAKETKLYTFRNLGKEIKRVVWPKHSKAWKWFGITIAFLVIMALFCFLVSLGFTGLWNVVGIKS</sequence>
<evidence type="ECO:0000256" key="8">
    <source>
        <dbReference type="HAMAP-Rule" id="MF_00422"/>
    </source>
</evidence>
<dbReference type="GeneID" id="80703377"/>
<keyword evidence="13" id="KW-1185">Reference proteome</keyword>
<evidence type="ECO:0000256" key="1">
    <source>
        <dbReference type="ARBA" id="ARBA00004370"/>
    </source>
</evidence>
<evidence type="ECO:0000256" key="4">
    <source>
        <dbReference type="ARBA" id="ARBA00022927"/>
    </source>
</evidence>
<keyword evidence="5 8" id="KW-1133">Transmembrane helix</keyword>
<evidence type="ECO:0000256" key="3">
    <source>
        <dbReference type="ARBA" id="ARBA00022692"/>
    </source>
</evidence>
<evidence type="ECO:0000313" key="10">
    <source>
        <dbReference type="EMBL" id="MDI3349817.1"/>
    </source>
</evidence>
<evidence type="ECO:0000256" key="5">
    <source>
        <dbReference type="ARBA" id="ARBA00022989"/>
    </source>
</evidence>
<dbReference type="Proteomes" id="UP001162175">
    <property type="component" value="Unassembled WGS sequence"/>
</dbReference>
<comment type="subunit">
    <text evidence="8">Component of the Sec protein translocase complex. Heterotrimer consisting of SecY, SecE and SecG subunits. The heterotrimers can form oligomers, although 1 heterotrimer is thought to be able to translocate proteins. Interacts with the ribosome. Interacts with SecDF, and other proteins may be involved. Interacts with SecA.</text>
</comment>
<evidence type="ECO:0000256" key="2">
    <source>
        <dbReference type="ARBA" id="ARBA00022448"/>
    </source>
</evidence>
<gene>
    <name evidence="8 10" type="primary">secE</name>
    <name evidence="10" type="ORF">DCBHLPFO_00346</name>
    <name evidence="11" type="ORF">V2E25_02190</name>
</gene>
<dbReference type="Proteomes" id="UP001432074">
    <property type="component" value="Chromosome"/>
</dbReference>
<dbReference type="EMBL" id="JAPFAR010000139">
    <property type="protein sequence ID" value="MDI3349817.1"/>
    <property type="molecule type" value="Genomic_DNA"/>
</dbReference>
<dbReference type="GO" id="GO:0005886">
    <property type="term" value="C:plasma membrane"/>
    <property type="evidence" value="ECO:0007669"/>
    <property type="project" value="UniProtKB-SubCell"/>
</dbReference>
<dbReference type="NCBIfam" id="TIGR00964">
    <property type="entry name" value="secE_bact"/>
    <property type="match status" value="1"/>
</dbReference>
<evidence type="ECO:0000313" key="12">
    <source>
        <dbReference type="Proteomes" id="UP001162175"/>
    </source>
</evidence>
<evidence type="ECO:0000256" key="9">
    <source>
        <dbReference type="SAM" id="Coils"/>
    </source>
</evidence>
<comment type="similarity">
    <text evidence="8">Belongs to the SecE/SEC61-gamma family.</text>
</comment>
<evidence type="ECO:0000256" key="6">
    <source>
        <dbReference type="ARBA" id="ARBA00023010"/>
    </source>
</evidence>
<comment type="function">
    <text evidence="8">Essential subunit of the Sec protein translocation channel SecYEG. Clamps together the 2 halves of SecY. May contact the channel plug during translocation.</text>
</comment>